<reference evidence="13" key="1">
    <citation type="submission" date="2020-09" db="EMBL/GenBank/DDBJ databases">
        <title>Pelagicoccus enzymogenes sp. nov. with an EPS production, isolated from marine sediment.</title>
        <authorList>
            <person name="Feng X."/>
        </authorList>
    </citation>
    <scope>NUCLEOTIDE SEQUENCE</scope>
    <source>
        <strain evidence="13">NFK12</strain>
    </source>
</reference>
<evidence type="ECO:0000256" key="7">
    <source>
        <dbReference type="ARBA" id="ARBA00023004"/>
    </source>
</evidence>
<dbReference type="GO" id="GO:0009279">
    <property type="term" value="C:cell outer membrane"/>
    <property type="evidence" value="ECO:0007669"/>
    <property type="project" value="UniProtKB-SubCell"/>
</dbReference>
<keyword evidence="7" id="KW-0408">Iron</keyword>
<organism evidence="13 14">
    <name type="scientific">Pelagicoccus enzymogenes</name>
    <dbReference type="NCBI Taxonomy" id="2773457"/>
    <lineage>
        <taxon>Bacteria</taxon>
        <taxon>Pseudomonadati</taxon>
        <taxon>Verrucomicrobiota</taxon>
        <taxon>Opitutia</taxon>
        <taxon>Puniceicoccales</taxon>
        <taxon>Pelagicoccaceae</taxon>
        <taxon>Pelagicoccus</taxon>
    </lineage>
</organism>
<dbReference type="InterPro" id="IPR039426">
    <property type="entry name" value="TonB-dep_rcpt-like"/>
</dbReference>
<keyword evidence="3" id="KW-1134">Transmembrane beta strand</keyword>
<keyword evidence="5" id="KW-0812">Transmembrane</keyword>
<evidence type="ECO:0000256" key="6">
    <source>
        <dbReference type="ARBA" id="ARBA00022729"/>
    </source>
</evidence>
<keyword evidence="13" id="KW-0675">Receptor</keyword>
<evidence type="ECO:0000313" key="13">
    <source>
        <dbReference type="EMBL" id="MBD5778357.1"/>
    </source>
</evidence>
<dbReference type="GO" id="GO:0015344">
    <property type="term" value="F:siderophore uptake transmembrane transporter activity"/>
    <property type="evidence" value="ECO:0007669"/>
    <property type="project" value="TreeGrafter"/>
</dbReference>
<evidence type="ECO:0000256" key="2">
    <source>
        <dbReference type="ARBA" id="ARBA00022448"/>
    </source>
</evidence>
<keyword evidence="6" id="KW-0732">Signal</keyword>
<proteinExistence type="predicted"/>
<keyword evidence="2" id="KW-0813">Transport</keyword>
<evidence type="ECO:0000256" key="10">
    <source>
        <dbReference type="ARBA" id="ARBA00023237"/>
    </source>
</evidence>
<evidence type="ECO:0000256" key="3">
    <source>
        <dbReference type="ARBA" id="ARBA00022452"/>
    </source>
</evidence>
<evidence type="ECO:0000256" key="9">
    <source>
        <dbReference type="ARBA" id="ARBA00023136"/>
    </source>
</evidence>
<keyword evidence="14" id="KW-1185">Reference proteome</keyword>
<keyword evidence="10" id="KW-0998">Cell outer membrane</keyword>
<dbReference type="InterPro" id="IPR036942">
    <property type="entry name" value="Beta-barrel_TonB_sf"/>
</dbReference>
<comment type="subcellular location">
    <subcellularLocation>
        <location evidence="1">Cell outer membrane</location>
        <topology evidence="1">Multi-pass membrane protein</topology>
    </subcellularLocation>
</comment>
<keyword evidence="8" id="KW-0406">Ion transport</keyword>
<feature type="region of interest" description="Disordered" evidence="11">
    <location>
        <begin position="923"/>
        <end position="948"/>
    </location>
</feature>
<dbReference type="EMBL" id="JACYFG010000004">
    <property type="protein sequence ID" value="MBD5778357.1"/>
    <property type="molecule type" value="Genomic_DNA"/>
</dbReference>
<dbReference type="PANTHER" id="PTHR32552:SF68">
    <property type="entry name" value="FERRICHROME OUTER MEMBRANE TRANSPORTER_PHAGE RECEPTOR"/>
    <property type="match status" value="1"/>
</dbReference>
<protein>
    <submittedName>
        <fullName evidence="13">TonB-dependent receptor</fullName>
    </submittedName>
</protein>
<dbReference type="AlphaFoldDB" id="A0A927F554"/>
<name>A0A927F554_9BACT</name>
<accession>A0A927F554</accession>
<feature type="domain" description="TonB-dependent receptor plug" evidence="12">
    <location>
        <begin position="69"/>
        <end position="180"/>
    </location>
</feature>
<dbReference type="Pfam" id="PF07715">
    <property type="entry name" value="Plug"/>
    <property type="match status" value="1"/>
</dbReference>
<evidence type="ECO:0000313" key="14">
    <source>
        <dbReference type="Proteomes" id="UP000622317"/>
    </source>
</evidence>
<keyword evidence="4" id="KW-0410">Iron transport</keyword>
<dbReference type="Proteomes" id="UP000622317">
    <property type="component" value="Unassembled WGS sequence"/>
</dbReference>
<dbReference type="PANTHER" id="PTHR32552">
    <property type="entry name" value="FERRICHROME IRON RECEPTOR-RELATED"/>
    <property type="match status" value="1"/>
</dbReference>
<dbReference type="Gene3D" id="2.40.170.20">
    <property type="entry name" value="TonB-dependent receptor, beta-barrel domain"/>
    <property type="match status" value="2"/>
</dbReference>
<gene>
    <name evidence="13" type="ORF">IEN85_02475</name>
</gene>
<dbReference type="InterPro" id="IPR012910">
    <property type="entry name" value="Plug_dom"/>
</dbReference>
<evidence type="ECO:0000256" key="5">
    <source>
        <dbReference type="ARBA" id="ARBA00022692"/>
    </source>
</evidence>
<dbReference type="SUPFAM" id="SSF56935">
    <property type="entry name" value="Porins"/>
    <property type="match status" value="1"/>
</dbReference>
<evidence type="ECO:0000259" key="12">
    <source>
        <dbReference type="Pfam" id="PF07715"/>
    </source>
</evidence>
<dbReference type="RefSeq" id="WP_191615493.1">
    <property type="nucleotide sequence ID" value="NZ_JACYFG010000004.1"/>
</dbReference>
<sequence length="1248" mass="138514">MIKIPPGKNRYTGAIIASVLLPTIGYSQSEPDVSDEEVFTLSPFEISGDANSGYSTQATLAGNRLKTDLKDLGTSLSVYNEQFLDDVGATDNSTLLKYTLGTEVGGVYGNYSGSGGGTNPDSNAALNPQSTNRVRGLVGADNTRDLYLSSIPWDGYNVDGVDIQRGPNAILFGQGSPGGVINTRMKQASWQDAGEVAIRVDEFGSVRASVDINRVLIEDQLAVRFAAVDNNSKFKQDPAFDDIQRQYFAFRYEPSFLTSDNARTILRANYEMGDGESNRPRNLPPRDRISPWFTELNNELYDVAWGNDNHWQIPGRGAAANQDGETPANPNPNYVEWIGNATNGTGYAGYFGGSIFSYLPGESQPVLGLAPNAVAYLGLSPDAADEETGVIDLEGGRDGNIFGLADGNPHGLPGYRDYAQYKGLPFASLTKDKFITDPAIFDFYNYLIDGDIKREWQNFDSLDLSLSQTFFGDTMGFDIGYHKESYLSGGYNPVSDTIHIDVNSRFADGTNTPETGWYTDGTVNPGAGRPFVRLGNAKGESVTDRESWRATAFVSHDFDKGDNNWITRLLGKHTVTGMASKDDYLRTSQRWRSSTFIGDYYGLGQFEDIKANNGRFWADFVPMQNVYIGPNLQGASLGQDLGIRPPMVAPQFSDTMTLRYFDSTWNKPINPLLEDGSANPAYVDPGAIWYNQVTAGTADGPIESTQSENPANYVGWVTRDVQLMTDADPRNRDFLTESREWDDRYNEATAIVWQGKLWDGSLVATAGIRNDEVGQVRTTWNTDDSTEYPTEIPYTVNETGPFKEESKSWGLVAHTNDLPFIGGLMDNLPVNVSLSYNKSNNFQTGQVFVDYWGQPLPLPEGNTEDIGLMVATKDGKYSLRLNQFESDVKNNVGTGLAFWLYGNNIGIYAQAYHQFKNNYQYRSQPNNGPTYGDGTISDLPVPTDEEPNPRWSFDYQPLNGQTVAEAEALETAVIAAYDQWLEEMAPLPQMMAEAWSFAWDGSDFTEAGLPFRFTDDIKAEGYELELHAQITDNWRMTMNASKIKSYRDNLGKTLAPGGEMTMIEYLLDFNDRMNTTAMGDLRIWGSGSTANARDNWNGYADGDIKARLAEEGTVVPENRLWHVNFVTNYDFGDGKFKGLSVGGSARYQSASTLAYKPYYEVSEFTGREFLAYDLDTPYKDDYQMDFDLWVGYGKPIFNDRVDWRIQMNISNVGVGDELVPITVQPDGTPAAYRIKAPQQIFLTNTFKF</sequence>
<evidence type="ECO:0000256" key="8">
    <source>
        <dbReference type="ARBA" id="ARBA00023065"/>
    </source>
</evidence>
<evidence type="ECO:0000256" key="11">
    <source>
        <dbReference type="SAM" id="MobiDB-lite"/>
    </source>
</evidence>
<evidence type="ECO:0000256" key="4">
    <source>
        <dbReference type="ARBA" id="ARBA00022496"/>
    </source>
</evidence>
<comment type="caution">
    <text evidence="13">The sequence shown here is derived from an EMBL/GenBank/DDBJ whole genome shotgun (WGS) entry which is preliminary data.</text>
</comment>
<evidence type="ECO:0000256" key="1">
    <source>
        <dbReference type="ARBA" id="ARBA00004571"/>
    </source>
</evidence>
<keyword evidence="9" id="KW-0472">Membrane</keyword>